<evidence type="ECO:0000259" key="1">
    <source>
        <dbReference type="Pfam" id="PF00149"/>
    </source>
</evidence>
<feature type="domain" description="Calcineurin-like phosphoesterase" evidence="1">
    <location>
        <begin position="3"/>
        <end position="171"/>
    </location>
</feature>
<sequence length="257" mass="28816">MRLKIFLTADVHLGMKYSGYPANIQPCLIKARFDALRRCVKIANKNECDIFAVAGDLFDSRYIPHSDVIKAARIIDGFEGRVAVVLPGNHDFITAAPAEMWKIFQQNCGDDVLVLSEKRIYALSEFGLSVDLYAAPCDAKHSEESRIDWISDAEKNSSALFHIGIAHGTLEGTAADIEGNYYPMALQDLMRSGLDCWLLFLHQQSNHMTSLQVFPQAQESILRQAFYEIRSRQTCPLCLLVSSIRSAPITLQTIQFL</sequence>
<dbReference type="Pfam" id="PF00149">
    <property type="entry name" value="Metallophos"/>
    <property type="match status" value="1"/>
</dbReference>
<evidence type="ECO:0000313" key="2">
    <source>
        <dbReference type="EMBL" id="KKM01618.1"/>
    </source>
</evidence>
<organism evidence="2">
    <name type="scientific">marine sediment metagenome</name>
    <dbReference type="NCBI Taxonomy" id="412755"/>
    <lineage>
        <taxon>unclassified sequences</taxon>
        <taxon>metagenomes</taxon>
        <taxon>ecological metagenomes</taxon>
    </lineage>
</organism>
<dbReference type="SUPFAM" id="SSF56300">
    <property type="entry name" value="Metallo-dependent phosphatases"/>
    <property type="match status" value="1"/>
</dbReference>
<dbReference type="Gene3D" id="3.60.21.10">
    <property type="match status" value="1"/>
</dbReference>
<dbReference type="InterPro" id="IPR050535">
    <property type="entry name" value="DNA_Repair-Maintenance_Comp"/>
</dbReference>
<dbReference type="EMBL" id="LAZR01017149">
    <property type="protein sequence ID" value="KKM01618.1"/>
    <property type="molecule type" value="Genomic_DNA"/>
</dbReference>
<comment type="caution">
    <text evidence="2">The sequence shown here is derived from an EMBL/GenBank/DDBJ whole genome shotgun (WGS) entry which is preliminary data.</text>
</comment>
<name>A0A0F9JRK8_9ZZZZ</name>
<dbReference type="InterPro" id="IPR004843">
    <property type="entry name" value="Calcineurin-like_PHP"/>
</dbReference>
<reference evidence="2" key="1">
    <citation type="journal article" date="2015" name="Nature">
        <title>Complex archaea that bridge the gap between prokaryotes and eukaryotes.</title>
        <authorList>
            <person name="Spang A."/>
            <person name="Saw J.H."/>
            <person name="Jorgensen S.L."/>
            <person name="Zaremba-Niedzwiedzka K."/>
            <person name="Martijn J."/>
            <person name="Lind A.E."/>
            <person name="van Eijk R."/>
            <person name="Schleper C."/>
            <person name="Guy L."/>
            <person name="Ettema T.J."/>
        </authorList>
    </citation>
    <scope>NUCLEOTIDE SEQUENCE</scope>
</reference>
<dbReference type="InterPro" id="IPR029052">
    <property type="entry name" value="Metallo-depent_PP-like"/>
</dbReference>
<dbReference type="GO" id="GO:0016787">
    <property type="term" value="F:hydrolase activity"/>
    <property type="evidence" value="ECO:0007669"/>
    <property type="project" value="InterPro"/>
</dbReference>
<proteinExistence type="predicted"/>
<dbReference type="PANTHER" id="PTHR30337:SF7">
    <property type="entry name" value="PHOSPHOESTERASE"/>
    <property type="match status" value="1"/>
</dbReference>
<gene>
    <name evidence="2" type="ORF">LCGC14_1792640</name>
</gene>
<accession>A0A0F9JRK8</accession>
<dbReference type="PANTHER" id="PTHR30337">
    <property type="entry name" value="COMPONENT OF ATP-DEPENDENT DSDNA EXONUCLEASE"/>
    <property type="match status" value="1"/>
</dbReference>
<dbReference type="AlphaFoldDB" id="A0A0F9JRK8"/>
<protein>
    <recommendedName>
        <fullName evidence="1">Calcineurin-like phosphoesterase domain-containing protein</fullName>
    </recommendedName>
</protein>